<dbReference type="Proteomes" id="UP000284841">
    <property type="component" value="Unassembled WGS sequence"/>
</dbReference>
<gene>
    <name evidence="1" type="ORF">DW099_09030</name>
</gene>
<reference evidence="1 2" key="1">
    <citation type="submission" date="2018-08" db="EMBL/GenBank/DDBJ databases">
        <title>A genome reference for cultivated species of the human gut microbiota.</title>
        <authorList>
            <person name="Zou Y."/>
            <person name="Xue W."/>
            <person name="Luo G."/>
        </authorList>
    </citation>
    <scope>NUCLEOTIDE SEQUENCE [LARGE SCALE GENOMIC DNA]</scope>
    <source>
        <strain evidence="1 2">AM07-24</strain>
    </source>
</reference>
<keyword evidence="2" id="KW-1185">Reference proteome</keyword>
<evidence type="ECO:0000313" key="1">
    <source>
        <dbReference type="EMBL" id="RHJ88512.1"/>
    </source>
</evidence>
<name>A0A415E4F2_9FIRM</name>
<dbReference type="AlphaFoldDB" id="A0A415E4F2"/>
<dbReference type="EMBL" id="QRMS01000002">
    <property type="protein sequence ID" value="RHJ88512.1"/>
    <property type="molecule type" value="Genomic_DNA"/>
</dbReference>
<accession>A0A415E4F2</accession>
<proteinExistence type="predicted"/>
<sequence>MQLVLLGLVFVIGLFIYYLFSTRGGSSDDTKDTKKDDDLKREENVIFLPDDLEKIKSKHKKK</sequence>
<evidence type="ECO:0000313" key="2">
    <source>
        <dbReference type="Proteomes" id="UP000284841"/>
    </source>
</evidence>
<dbReference type="STRING" id="1776384.GCA_900086585_04157"/>
<dbReference type="RefSeq" id="WP_067542718.1">
    <property type="nucleotide sequence ID" value="NZ_AP025567.1"/>
</dbReference>
<comment type="caution">
    <text evidence="1">The sequence shown here is derived from an EMBL/GenBank/DDBJ whole genome shotgun (WGS) entry which is preliminary data.</text>
</comment>
<protein>
    <submittedName>
        <fullName evidence="1">Uncharacterized protein</fullName>
    </submittedName>
</protein>
<organism evidence="1 2">
    <name type="scientific">Emergencia timonensis</name>
    <dbReference type="NCBI Taxonomy" id="1776384"/>
    <lineage>
        <taxon>Bacteria</taxon>
        <taxon>Bacillati</taxon>
        <taxon>Bacillota</taxon>
        <taxon>Clostridia</taxon>
        <taxon>Peptostreptococcales</taxon>
        <taxon>Anaerovoracaceae</taxon>
        <taxon>Emergencia</taxon>
    </lineage>
</organism>
<dbReference type="GeneID" id="83006432"/>